<dbReference type="AlphaFoldDB" id="X1JKK7"/>
<proteinExistence type="predicted"/>
<organism evidence="1">
    <name type="scientific">marine sediment metagenome</name>
    <dbReference type="NCBI Taxonomy" id="412755"/>
    <lineage>
        <taxon>unclassified sequences</taxon>
        <taxon>metagenomes</taxon>
        <taxon>ecological metagenomes</taxon>
    </lineage>
</organism>
<dbReference type="EMBL" id="BARV01001309">
    <property type="protein sequence ID" value="GAH94602.1"/>
    <property type="molecule type" value="Genomic_DNA"/>
</dbReference>
<protein>
    <submittedName>
        <fullName evidence="1">Uncharacterized protein</fullName>
    </submittedName>
</protein>
<comment type="caution">
    <text evidence="1">The sequence shown here is derived from an EMBL/GenBank/DDBJ whole genome shotgun (WGS) entry which is preliminary data.</text>
</comment>
<gene>
    <name evidence="1" type="ORF">S06H3_03876</name>
</gene>
<sequence>MAQNLQQDLVDLCCLALASHGVPELRLYHVEGGFYVAALVVVFKEFLAVELEEVIHFLP</sequence>
<accession>X1JKK7</accession>
<name>X1JKK7_9ZZZZ</name>
<reference evidence="1" key="1">
    <citation type="journal article" date="2014" name="Front. Microbiol.">
        <title>High frequency of phylogenetically diverse reductive dehalogenase-homologous genes in deep subseafloor sedimentary metagenomes.</title>
        <authorList>
            <person name="Kawai M."/>
            <person name="Futagami T."/>
            <person name="Toyoda A."/>
            <person name="Takaki Y."/>
            <person name="Nishi S."/>
            <person name="Hori S."/>
            <person name="Arai W."/>
            <person name="Tsubouchi T."/>
            <person name="Morono Y."/>
            <person name="Uchiyama I."/>
            <person name="Ito T."/>
            <person name="Fujiyama A."/>
            <person name="Inagaki F."/>
            <person name="Takami H."/>
        </authorList>
    </citation>
    <scope>NUCLEOTIDE SEQUENCE</scope>
    <source>
        <strain evidence="1">Expedition CK06-06</strain>
    </source>
</reference>
<evidence type="ECO:0000313" key="1">
    <source>
        <dbReference type="EMBL" id="GAH94602.1"/>
    </source>
</evidence>